<evidence type="ECO:0000313" key="3">
    <source>
        <dbReference type="Proteomes" id="UP001209654"/>
    </source>
</evidence>
<dbReference type="Proteomes" id="UP001209654">
    <property type="component" value="Unassembled WGS sequence"/>
</dbReference>
<name>A0ABQ5MU53_9MICC</name>
<evidence type="ECO:0000259" key="1">
    <source>
        <dbReference type="PROSITE" id="PS51186"/>
    </source>
</evidence>
<gene>
    <name evidence="2" type="ORF">AHIS1636_19440</name>
</gene>
<reference evidence="2 3" key="1">
    <citation type="journal article" date="2023" name="Int. J. Syst. Evol. Microbiol.">
        <title>Arthrobacter mangrovi sp. nov., an actinobacterium isolated from the rhizosphere of a mangrove.</title>
        <authorList>
            <person name="Hamada M."/>
            <person name="Saitou S."/>
            <person name="Enomoto N."/>
            <person name="Nanri K."/>
            <person name="Hidaka K."/>
            <person name="Miura T."/>
            <person name="Tamura T."/>
        </authorList>
    </citation>
    <scope>NUCLEOTIDE SEQUENCE [LARGE SCALE GENOMIC DNA]</scope>
    <source>
        <strain evidence="2 3">NBRC 112813</strain>
    </source>
</reference>
<dbReference type="InterPro" id="IPR016181">
    <property type="entry name" value="Acyl_CoA_acyltransferase"/>
</dbReference>
<dbReference type="RefSeq" id="WP_264795626.1">
    <property type="nucleotide sequence ID" value="NZ_BRVS01000008.1"/>
</dbReference>
<dbReference type="InterPro" id="IPR000182">
    <property type="entry name" value="GNAT_dom"/>
</dbReference>
<comment type="caution">
    <text evidence="2">The sequence shown here is derived from an EMBL/GenBank/DDBJ whole genome shotgun (WGS) entry which is preliminary data.</text>
</comment>
<keyword evidence="3" id="KW-1185">Reference proteome</keyword>
<accession>A0ABQ5MU53</accession>
<dbReference type="SUPFAM" id="SSF55729">
    <property type="entry name" value="Acyl-CoA N-acyltransferases (Nat)"/>
    <property type="match status" value="2"/>
</dbReference>
<protein>
    <submittedName>
        <fullName evidence="2">GNAT family N-acetyltransferase</fullName>
    </submittedName>
</protein>
<dbReference type="Gene3D" id="3.40.630.30">
    <property type="match status" value="1"/>
</dbReference>
<sequence>MKQGSISIAALAVPDSLESAGAADFVASAQLANLVNGLAWGNNDFWASPATRLESSRPSGYAVSRLWAAQDRGRHVGRALLELPLADNLENAFVHVMVHPEYRHRGIGTRLLRMAEQEAAAAGRQVLMSWAKQAGLPAEPSAAAVLPRSGPDALPAESASARFALASGFVLEQVERISALALPPDAARTEALLAAAQERAGADYGLIVWEDSCPPEFVGQYARLRQRMSTDIPQGLLEYGEERWDADRVRHHEAEARAKGARTLVAAALHRPTGELAGHTVLEHYREQPEVVFQDDTLVLGSHRGHRLGMLVKAANLQRAAAIWPEARRLLTWNASENGHMLAINLELGFVPVGHEAAWQKRLAGPAA</sequence>
<organism evidence="2 3">
    <name type="scientific">Arthrobacter mangrovi</name>
    <dbReference type="NCBI Taxonomy" id="2966350"/>
    <lineage>
        <taxon>Bacteria</taxon>
        <taxon>Bacillati</taxon>
        <taxon>Actinomycetota</taxon>
        <taxon>Actinomycetes</taxon>
        <taxon>Micrococcales</taxon>
        <taxon>Micrococcaceae</taxon>
        <taxon>Arthrobacter</taxon>
    </lineage>
</organism>
<feature type="domain" description="N-acetyltransferase" evidence="1">
    <location>
        <begin position="24"/>
        <end position="185"/>
    </location>
</feature>
<dbReference type="Pfam" id="PF13508">
    <property type="entry name" value="Acetyltransf_7"/>
    <property type="match status" value="1"/>
</dbReference>
<proteinExistence type="predicted"/>
<evidence type="ECO:0000313" key="2">
    <source>
        <dbReference type="EMBL" id="GLB67504.1"/>
    </source>
</evidence>
<dbReference type="PROSITE" id="PS51186">
    <property type="entry name" value="GNAT"/>
    <property type="match status" value="1"/>
</dbReference>
<dbReference type="EMBL" id="BRVS01000008">
    <property type="protein sequence ID" value="GLB67504.1"/>
    <property type="molecule type" value="Genomic_DNA"/>
</dbReference>
<dbReference type="CDD" id="cd04301">
    <property type="entry name" value="NAT_SF"/>
    <property type="match status" value="1"/>
</dbReference>